<sequence>MKTSFLIWATSLLTAVSNAHPTPNQMGDVLDVPDSENRTALEEAFSREAIHKLMSRQQQQVAVTGAQGNIQARYEIRQLHDHHPKQFDLFILAMQQFQNMPSSQTTSYFQVAGIHGVPRVSWNGVNPEDGCSDCANADGYCTHDIPLFPAWHRAYMALFEQQFVALAQQIASQYSGSQRQDYINAAATIRFPYWDWAANPPSGRTAFPRLISDAQTTINGPNGLQTINNPIYSYRLADTSGLIYSPFTNWQNTARYPNSNGQSNDGQENSVFGGGSGSSNLRSQVFSMFSNCKDYLPFSNDAVGSSACNSLEGIHNDVHTLTGGPGTGSGDSYVSGGHMTYLPEAAFDPIFWLHHCNVDRLFAMWQTINPNSYGASGQSNHNTWVLRQGEQVDANTALKPFRSDTNGNFWTTNNVRNWAQTFKYTYPEFVDSKGDSGAINSYVNALYGTATATAGSSKRTASSEASPVDALPSVADALATNTPVLASVFNDLLHYSNGSSVQYVANMHIPRYALNGSYTVYMFNGQPACEDPDTFMTDPSLITPVGVPAMPGMSSKLMTSRSIPITDHLTGCHKSGDLTDLHIDSVSSYLGKNMDWRIVGPDGNCVDASKLDGFQVGVFASSMSPITCMEELPTWSDFLPLPNITDGKCGGAQLGSAVFDLTHIFTHS</sequence>
<accession>A0AAQ3LZL9</accession>
<dbReference type="GO" id="GO:0046872">
    <property type="term" value="F:metal ion binding"/>
    <property type="evidence" value="ECO:0007669"/>
    <property type="project" value="UniProtKB-KW"/>
</dbReference>
<feature type="domain" description="Tyrosinase copper-binding" evidence="14">
    <location>
        <begin position="348"/>
        <end position="359"/>
    </location>
</feature>
<evidence type="ECO:0000256" key="5">
    <source>
        <dbReference type="ARBA" id="ARBA00023002"/>
    </source>
</evidence>
<dbReference type="InterPro" id="IPR008922">
    <property type="entry name" value="Di-copper_centre_dom_sf"/>
</dbReference>
<feature type="chain" id="PRO_5042941692" description="tyrosinase" evidence="12">
    <location>
        <begin position="20"/>
        <end position="668"/>
    </location>
</feature>
<dbReference type="InterPro" id="IPR002227">
    <property type="entry name" value="Tyrosinase_Cu-bd"/>
</dbReference>
<dbReference type="InterPro" id="IPR050316">
    <property type="entry name" value="Tyrosinase/Hemocyanin"/>
</dbReference>
<keyword evidence="7" id="KW-0503">Monooxygenase</keyword>
<evidence type="ECO:0000256" key="1">
    <source>
        <dbReference type="ARBA" id="ARBA00001973"/>
    </source>
</evidence>
<feature type="domain" description="Tyrosinase copper-binding" evidence="13">
    <location>
        <begin position="143"/>
        <end position="160"/>
    </location>
</feature>
<keyword evidence="8" id="KW-0470">Melanin biosynthesis</keyword>
<protein>
    <recommendedName>
        <fullName evidence="3">tyrosinase</fullName>
        <ecNumber evidence="3">1.14.18.1</ecNumber>
    </recommendedName>
</protein>
<evidence type="ECO:0000313" key="16">
    <source>
        <dbReference type="Proteomes" id="UP001303373"/>
    </source>
</evidence>
<proteinExistence type="inferred from homology"/>
<dbReference type="PROSITE" id="PS00497">
    <property type="entry name" value="TYROSINASE_1"/>
    <property type="match status" value="1"/>
</dbReference>
<evidence type="ECO:0000256" key="12">
    <source>
        <dbReference type="SAM" id="SignalP"/>
    </source>
</evidence>
<dbReference type="SUPFAM" id="SSF48056">
    <property type="entry name" value="Di-copper centre-containing domain"/>
    <property type="match status" value="1"/>
</dbReference>
<keyword evidence="12" id="KW-0732">Signal</keyword>
<comment type="similarity">
    <text evidence="2">Belongs to the tyrosinase family.</text>
</comment>
<dbReference type="EMBL" id="CP138581">
    <property type="protein sequence ID" value="WPG98938.1"/>
    <property type="molecule type" value="Genomic_DNA"/>
</dbReference>
<dbReference type="PROSITE" id="PS00498">
    <property type="entry name" value="TYROSINASE_2"/>
    <property type="match status" value="1"/>
</dbReference>
<name>A0AAQ3LZL9_9PEZI</name>
<feature type="signal peptide" evidence="12">
    <location>
        <begin position="1"/>
        <end position="19"/>
    </location>
</feature>
<comment type="catalytic activity">
    <reaction evidence="10">
        <text>L-tyrosine + O2 = L-dopaquinone + H2O</text>
        <dbReference type="Rhea" id="RHEA:18117"/>
        <dbReference type="ChEBI" id="CHEBI:15377"/>
        <dbReference type="ChEBI" id="CHEBI:15379"/>
        <dbReference type="ChEBI" id="CHEBI:57924"/>
        <dbReference type="ChEBI" id="CHEBI:58315"/>
        <dbReference type="EC" id="1.14.18.1"/>
    </reaction>
</comment>
<keyword evidence="6" id="KW-0186">Copper</keyword>
<feature type="region of interest" description="Disordered" evidence="11">
    <location>
        <begin position="255"/>
        <end position="276"/>
    </location>
</feature>
<evidence type="ECO:0000256" key="9">
    <source>
        <dbReference type="ARBA" id="ARBA00048233"/>
    </source>
</evidence>
<evidence type="ECO:0000256" key="2">
    <source>
        <dbReference type="ARBA" id="ARBA00009928"/>
    </source>
</evidence>
<evidence type="ECO:0000256" key="6">
    <source>
        <dbReference type="ARBA" id="ARBA00023008"/>
    </source>
</evidence>
<dbReference type="PANTHER" id="PTHR11474">
    <property type="entry name" value="TYROSINASE FAMILY MEMBER"/>
    <property type="match status" value="1"/>
</dbReference>
<evidence type="ECO:0000256" key="11">
    <source>
        <dbReference type="SAM" id="MobiDB-lite"/>
    </source>
</evidence>
<dbReference type="Gene3D" id="1.10.1280.10">
    <property type="entry name" value="Di-copper center containing domain from catechol oxidase"/>
    <property type="match status" value="1"/>
</dbReference>
<evidence type="ECO:0000259" key="14">
    <source>
        <dbReference type="PROSITE" id="PS00498"/>
    </source>
</evidence>
<dbReference type="AlphaFoldDB" id="A0AAQ3LZL9"/>
<gene>
    <name evidence="15" type="ORF">R9X50_00174000</name>
</gene>
<evidence type="ECO:0000259" key="13">
    <source>
        <dbReference type="PROSITE" id="PS00497"/>
    </source>
</evidence>
<evidence type="ECO:0000256" key="3">
    <source>
        <dbReference type="ARBA" id="ARBA00011906"/>
    </source>
</evidence>
<dbReference type="GO" id="GO:0004503">
    <property type="term" value="F:tyrosinase activity"/>
    <property type="evidence" value="ECO:0007669"/>
    <property type="project" value="UniProtKB-EC"/>
</dbReference>
<evidence type="ECO:0000256" key="8">
    <source>
        <dbReference type="ARBA" id="ARBA00023101"/>
    </source>
</evidence>
<keyword evidence="4" id="KW-0479">Metal-binding</keyword>
<evidence type="ECO:0000256" key="4">
    <source>
        <dbReference type="ARBA" id="ARBA00022723"/>
    </source>
</evidence>
<dbReference type="PRINTS" id="PR00092">
    <property type="entry name" value="TYROSINASE"/>
</dbReference>
<dbReference type="GO" id="GO:0042438">
    <property type="term" value="P:melanin biosynthetic process"/>
    <property type="evidence" value="ECO:0007669"/>
    <property type="project" value="UniProtKB-KW"/>
</dbReference>
<dbReference type="Pfam" id="PF00264">
    <property type="entry name" value="Tyrosinase"/>
    <property type="match status" value="1"/>
</dbReference>
<evidence type="ECO:0000256" key="7">
    <source>
        <dbReference type="ARBA" id="ARBA00023033"/>
    </source>
</evidence>
<feature type="compositionally biased region" description="Polar residues" evidence="11">
    <location>
        <begin position="255"/>
        <end position="270"/>
    </location>
</feature>
<dbReference type="Proteomes" id="UP001303373">
    <property type="component" value="Chromosome 2"/>
</dbReference>
<dbReference type="InterPro" id="IPR041640">
    <property type="entry name" value="Tyrosinase_C"/>
</dbReference>
<dbReference type="EC" id="1.14.18.1" evidence="3"/>
<organism evidence="15 16">
    <name type="scientific">Acrodontium crateriforme</name>
    <dbReference type="NCBI Taxonomy" id="150365"/>
    <lineage>
        <taxon>Eukaryota</taxon>
        <taxon>Fungi</taxon>
        <taxon>Dikarya</taxon>
        <taxon>Ascomycota</taxon>
        <taxon>Pezizomycotina</taxon>
        <taxon>Dothideomycetes</taxon>
        <taxon>Dothideomycetidae</taxon>
        <taxon>Mycosphaerellales</taxon>
        <taxon>Teratosphaeriaceae</taxon>
        <taxon>Acrodontium</taxon>
    </lineage>
</organism>
<dbReference type="Pfam" id="PF18132">
    <property type="entry name" value="Tyrosinase_C"/>
    <property type="match status" value="1"/>
</dbReference>
<evidence type="ECO:0000256" key="10">
    <source>
        <dbReference type="ARBA" id="ARBA00048881"/>
    </source>
</evidence>
<dbReference type="PANTHER" id="PTHR11474:SF76">
    <property type="entry name" value="SHKT DOMAIN-CONTAINING PROTEIN"/>
    <property type="match status" value="1"/>
</dbReference>
<reference evidence="15 16" key="1">
    <citation type="submission" date="2023-11" db="EMBL/GenBank/DDBJ databases">
        <title>An acidophilic fungus is an integral part of prey digestion in a carnivorous sundew plant.</title>
        <authorList>
            <person name="Tsai I.J."/>
        </authorList>
    </citation>
    <scope>NUCLEOTIDE SEQUENCE [LARGE SCALE GENOMIC DNA]</scope>
    <source>
        <strain evidence="15">169a</strain>
    </source>
</reference>
<comment type="catalytic activity">
    <reaction evidence="9">
        <text>2 L-dopa + O2 = 2 L-dopaquinone + 2 H2O</text>
        <dbReference type="Rhea" id="RHEA:34287"/>
        <dbReference type="ChEBI" id="CHEBI:15377"/>
        <dbReference type="ChEBI" id="CHEBI:15379"/>
        <dbReference type="ChEBI" id="CHEBI:57504"/>
        <dbReference type="ChEBI" id="CHEBI:57924"/>
        <dbReference type="EC" id="1.14.18.1"/>
    </reaction>
</comment>
<comment type="cofactor">
    <cofactor evidence="1">
        <name>Cu(2+)</name>
        <dbReference type="ChEBI" id="CHEBI:29036"/>
    </cofactor>
</comment>
<keyword evidence="16" id="KW-1185">Reference proteome</keyword>
<evidence type="ECO:0000313" key="15">
    <source>
        <dbReference type="EMBL" id="WPG98938.1"/>
    </source>
</evidence>
<keyword evidence="5" id="KW-0560">Oxidoreductase</keyword>